<evidence type="ECO:0000256" key="8">
    <source>
        <dbReference type="ARBA" id="ARBA00022692"/>
    </source>
</evidence>
<evidence type="ECO:0000256" key="3">
    <source>
        <dbReference type="ARBA" id="ARBA00007651"/>
    </source>
</evidence>
<dbReference type="InterPro" id="IPR042855">
    <property type="entry name" value="V_SNARE_CC"/>
</dbReference>
<dbReference type="Pfam" id="PF00957">
    <property type="entry name" value="Synaptobrevin"/>
    <property type="match status" value="1"/>
</dbReference>
<organism evidence="21 22">
    <name type="scientific">Eragrostis curvula</name>
    <name type="common">weeping love grass</name>
    <dbReference type="NCBI Taxonomy" id="38414"/>
    <lineage>
        <taxon>Eukaryota</taxon>
        <taxon>Viridiplantae</taxon>
        <taxon>Streptophyta</taxon>
        <taxon>Embryophyta</taxon>
        <taxon>Tracheophyta</taxon>
        <taxon>Spermatophyta</taxon>
        <taxon>Magnoliopsida</taxon>
        <taxon>Liliopsida</taxon>
        <taxon>Poales</taxon>
        <taxon>Poaceae</taxon>
        <taxon>PACMAD clade</taxon>
        <taxon>Chloridoideae</taxon>
        <taxon>Eragrostideae</taxon>
        <taxon>Eragrostidinae</taxon>
        <taxon>Eragrostis</taxon>
    </lineage>
</organism>
<name>A0A5J9W904_9POAL</name>
<dbReference type="InterPro" id="IPR011012">
    <property type="entry name" value="Longin-like_dom_sf"/>
</dbReference>
<dbReference type="PANTHER" id="PTHR21136">
    <property type="entry name" value="SNARE PROTEINS"/>
    <property type="match status" value="1"/>
</dbReference>
<dbReference type="Pfam" id="PF04535">
    <property type="entry name" value="CASP_dom"/>
    <property type="match status" value="1"/>
</dbReference>
<gene>
    <name evidence="21" type="ORF">EJB05_10364</name>
</gene>
<keyword evidence="6" id="KW-0813">Transport</keyword>
<dbReference type="OrthoDB" id="248747at2759"/>
<feature type="domain" description="Longin" evidence="19">
    <location>
        <begin position="7"/>
        <end position="112"/>
    </location>
</feature>
<evidence type="ECO:0000256" key="1">
    <source>
        <dbReference type="ARBA" id="ARBA00004409"/>
    </source>
</evidence>
<evidence type="ECO:0000256" key="10">
    <source>
        <dbReference type="ARBA" id="ARBA00022989"/>
    </source>
</evidence>
<dbReference type="PROSITE" id="PS50859">
    <property type="entry name" value="LONGIN"/>
    <property type="match status" value="1"/>
</dbReference>
<feature type="chain" id="PRO_5023894633" description="CASP-like protein" evidence="18">
    <location>
        <begin position="17"/>
        <end position="529"/>
    </location>
</feature>
<comment type="similarity">
    <text evidence="3">Belongs to the Casparian strip membrane proteins (CASP) family.</text>
</comment>
<dbReference type="NCBIfam" id="TIGR01569">
    <property type="entry name" value="A_tha_TIGR01569"/>
    <property type="match status" value="1"/>
</dbReference>
<dbReference type="PRINTS" id="PR00219">
    <property type="entry name" value="SYNAPTOBREVN"/>
</dbReference>
<dbReference type="InterPro" id="IPR006459">
    <property type="entry name" value="CASP/CASPL"/>
</dbReference>
<evidence type="ECO:0000256" key="4">
    <source>
        <dbReference type="ARBA" id="ARBA00008025"/>
    </source>
</evidence>
<comment type="subcellular location">
    <subcellularLocation>
        <location evidence="2">Cell membrane</location>
        <topology evidence="2">Multi-pass membrane protein</topology>
    </subcellularLocation>
    <subcellularLocation>
        <location evidence="1">Golgi apparatus membrane</location>
        <topology evidence="1">Single-pass type IV membrane protein</topology>
    </subcellularLocation>
</comment>
<evidence type="ECO:0000256" key="17">
    <source>
        <dbReference type="SAM" id="Phobius"/>
    </source>
</evidence>
<evidence type="ECO:0000256" key="9">
    <source>
        <dbReference type="ARBA" id="ARBA00022927"/>
    </source>
</evidence>
<dbReference type="GO" id="GO:0000139">
    <property type="term" value="C:Golgi membrane"/>
    <property type="evidence" value="ECO:0007669"/>
    <property type="project" value="UniProtKB-SubCell"/>
</dbReference>
<feature type="transmembrane region" description="Helical" evidence="17">
    <location>
        <begin position="450"/>
        <end position="477"/>
    </location>
</feature>
<dbReference type="Gramene" id="TVU43864">
    <property type="protein sequence ID" value="TVU43864"/>
    <property type="gene ID" value="EJB05_10364"/>
</dbReference>
<dbReference type="Gene3D" id="1.20.5.110">
    <property type="match status" value="1"/>
</dbReference>
<dbReference type="Pfam" id="PF13774">
    <property type="entry name" value="Longin"/>
    <property type="match status" value="1"/>
</dbReference>
<evidence type="ECO:0000313" key="22">
    <source>
        <dbReference type="Proteomes" id="UP000324897"/>
    </source>
</evidence>
<evidence type="ECO:0000259" key="20">
    <source>
        <dbReference type="PROSITE" id="PS50892"/>
    </source>
</evidence>
<evidence type="ECO:0000256" key="16">
    <source>
        <dbReference type="SAM" id="MobiDB-lite"/>
    </source>
</evidence>
<protein>
    <recommendedName>
        <fullName evidence="23">CASP-like protein</fullName>
    </recommendedName>
</protein>
<dbReference type="FunFam" id="3.30.450.50:FF:000011">
    <property type="entry name" value="Vesicle-associated membrane protein 714"/>
    <property type="match status" value="1"/>
</dbReference>
<dbReference type="PROSITE" id="PS00417">
    <property type="entry name" value="SYNAPTOBREVIN"/>
    <property type="match status" value="1"/>
</dbReference>
<evidence type="ECO:0000256" key="7">
    <source>
        <dbReference type="ARBA" id="ARBA00022475"/>
    </source>
</evidence>
<evidence type="ECO:0000256" key="6">
    <source>
        <dbReference type="ARBA" id="ARBA00022448"/>
    </source>
</evidence>
<keyword evidence="12 15" id="KW-0175">Coiled coil</keyword>
<dbReference type="AlphaFoldDB" id="A0A5J9W904"/>
<evidence type="ECO:0000313" key="21">
    <source>
        <dbReference type="EMBL" id="TVU43864.1"/>
    </source>
</evidence>
<dbReference type="FunFam" id="1.20.5.110:FF:000004">
    <property type="entry name" value="Vesicle-associated membrane protein 7"/>
    <property type="match status" value="1"/>
</dbReference>
<dbReference type="CDD" id="cd14824">
    <property type="entry name" value="Longin"/>
    <property type="match status" value="1"/>
</dbReference>
<dbReference type="SUPFAM" id="SSF58038">
    <property type="entry name" value="SNARE fusion complex"/>
    <property type="match status" value="1"/>
</dbReference>
<dbReference type="InterPro" id="IPR001388">
    <property type="entry name" value="Synaptobrevin-like"/>
</dbReference>
<proteinExistence type="inferred from homology"/>
<evidence type="ECO:0000256" key="13">
    <source>
        <dbReference type="ARBA" id="ARBA00023136"/>
    </source>
</evidence>
<dbReference type="SUPFAM" id="SSF64356">
    <property type="entry name" value="SNARE-like"/>
    <property type="match status" value="1"/>
</dbReference>
<dbReference type="InterPro" id="IPR051097">
    <property type="entry name" value="Synaptobrevin-like_transport"/>
</dbReference>
<keyword evidence="22" id="KW-1185">Reference proteome</keyword>
<dbReference type="Proteomes" id="UP000324897">
    <property type="component" value="Unassembled WGS sequence"/>
</dbReference>
<feature type="transmembrane region" description="Helical" evidence="17">
    <location>
        <begin position="414"/>
        <end position="438"/>
    </location>
</feature>
<evidence type="ECO:0000259" key="19">
    <source>
        <dbReference type="PROSITE" id="PS50859"/>
    </source>
</evidence>
<feature type="signal peptide" evidence="18">
    <location>
        <begin position="1"/>
        <end position="16"/>
    </location>
</feature>
<accession>A0A5J9W904</accession>
<keyword evidence="9" id="KW-0653">Protein transport</keyword>
<dbReference type="CDD" id="cd15843">
    <property type="entry name" value="R-SNARE"/>
    <property type="match status" value="1"/>
</dbReference>
<sequence>MAIVYALVARGTVVLAEFAAVSGNAGAVARRILEKLPPDAESRLCFAQDRYIFHVLRADAGITFLCVANDTFGRRIPFLYLEDIQMRFMKNYGRVAQSALAYAMNDEFSRVLHQQMEFFSSNPSADTLNRLRGEIHTVMVDNIEKILDRGDRISLLVDKTSTMQDSAFHFRKQSKRLRRALWMKNAKLLAVLTAAIVLSLIPWNDACCVKSVQHFSFESRKDALSKMDGFMELQKAKQLERSQSLSMGHDEQPLPPERNGHRQTRRAPAPPSIWIIRSTRQRQDKQDQLLVLVEHSSRQINSIELNMSTTGEPATVVHMDDGKSSSYATAPAYTAGTSATAPRKAAGGGGGLPLLLRSGADGFRRCLAVIDFVLRVAALGPTLAAAISTGTSDERLSVFTQFFQFHARFDDFPAFTFFMVANAIAAGYLVLSLPFSAVGILRPKAAGVRLFLLVCDVVVMLLLTAGGAAAAAIVYVAHWGNLRANWVPICMQFHGFCQRTSGAVVASFLAVVVFFVLILMAACAIRRRW</sequence>
<keyword evidence="13 17" id="KW-0472">Membrane</keyword>
<keyword evidence="7" id="KW-1003">Cell membrane</keyword>
<evidence type="ECO:0000256" key="15">
    <source>
        <dbReference type="PROSITE-ProRule" id="PRU00290"/>
    </source>
</evidence>
<evidence type="ECO:0000256" key="12">
    <source>
        <dbReference type="ARBA" id="ARBA00023054"/>
    </source>
</evidence>
<keyword evidence="18" id="KW-0732">Signal</keyword>
<dbReference type="GO" id="GO:0015031">
    <property type="term" value="P:protein transport"/>
    <property type="evidence" value="ECO:0007669"/>
    <property type="project" value="UniProtKB-KW"/>
</dbReference>
<dbReference type="PANTHER" id="PTHR21136:SF214">
    <property type="entry name" value="VESICLE-ASSOCIATED MEMBRANE PROTEIN 714"/>
    <property type="match status" value="1"/>
</dbReference>
<reference evidence="21 22" key="1">
    <citation type="journal article" date="2019" name="Sci. Rep.">
        <title>A high-quality genome of Eragrostis curvula grass provides insights into Poaceae evolution and supports new strategies to enhance forage quality.</title>
        <authorList>
            <person name="Carballo J."/>
            <person name="Santos B.A.C.M."/>
            <person name="Zappacosta D."/>
            <person name="Garbus I."/>
            <person name="Selva J.P."/>
            <person name="Gallo C.A."/>
            <person name="Diaz A."/>
            <person name="Albertini E."/>
            <person name="Caccamo M."/>
            <person name="Echenique V."/>
        </authorList>
    </citation>
    <scope>NUCLEOTIDE SEQUENCE [LARGE SCALE GENOMIC DNA]</scope>
    <source>
        <strain evidence="22">cv. Victoria</strain>
        <tissue evidence="21">Leaf</tissue>
    </source>
</reference>
<keyword evidence="10 17" id="KW-1133">Transmembrane helix</keyword>
<feature type="region of interest" description="Disordered" evidence="16">
    <location>
        <begin position="240"/>
        <end position="268"/>
    </location>
</feature>
<comment type="similarity">
    <text evidence="4">Belongs to the synaptobrevin family.</text>
</comment>
<dbReference type="GO" id="GO:0005886">
    <property type="term" value="C:plasma membrane"/>
    <property type="evidence" value="ECO:0007669"/>
    <property type="project" value="UniProtKB-SubCell"/>
</dbReference>
<evidence type="ECO:0000256" key="18">
    <source>
        <dbReference type="SAM" id="SignalP"/>
    </source>
</evidence>
<dbReference type="SMART" id="SM01270">
    <property type="entry name" value="Longin"/>
    <property type="match status" value="1"/>
</dbReference>
<dbReference type="Gene3D" id="3.30.450.50">
    <property type="entry name" value="Longin domain"/>
    <property type="match status" value="1"/>
</dbReference>
<dbReference type="GO" id="GO:0016192">
    <property type="term" value="P:vesicle-mediated transport"/>
    <property type="evidence" value="ECO:0007669"/>
    <property type="project" value="InterPro"/>
</dbReference>
<keyword evidence="8 17" id="KW-0812">Transmembrane</keyword>
<evidence type="ECO:0008006" key="23">
    <source>
        <dbReference type="Google" id="ProtNLM"/>
    </source>
</evidence>
<keyword evidence="11" id="KW-0333">Golgi apparatus</keyword>
<dbReference type="EMBL" id="RWGY01000005">
    <property type="protein sequence ID" value="TVU43864.1"/>
    <property type="molecule type" value="Genomic_DNA"/>
</dbReference>
<dbReference type="PROSITE" id="PS50892">
    <property type="entry name" value="V_SNARE"/>
    <property type="match status" value="1"/>
</dbReference>
<feature type="domain" description="V-SNARE coiled-coil homology" evidence="20">
    <location>
        <begin position="124"/>
        <end position="184"/>
    </location>
</feature>
<evidence type="ECO:0000256" key="14">
    <source>
        <dbReference type="ARBA" id="ARBA00037493"/>
    </source>
</evidence>
<evidence type="ECO:0000256" key="2">
    <source>
        <dbReference type="ARBA" id="ARBA00004651"/>
    </source>
</evidence>
<evidence type="ECO:0000256" key="5">
    <source>
        <dbReference type="ARBA" id="ARBA00011489"/>
    </source>
</evidence>
<feature type="transmembrane region" description="Helical" evidence="17">
    <location>
        <begin position="503"/>
        <end position="525"/>
    </location>
</feature>
<dbReference type="InterPro" id="IPR010908">
    <property type="entry name" value="Longin_dom"/>
</dbReference>
<evidence type="ECO:0000256" key="11">
    <source>
        <dbReference type="ARBA" id="ARBA00023034"/>
    </source>
</evidence>
<dbReference type="InterPro" id="IPR006702">
    <property type="entry name" value="CASP_dom"/>
</dbReference>
<comment type="caution">
    <text evidence="21">The sequence shown here is derived from an EMBL/GenBank/DDBJ whole genome shotgun (WGS) entry which is preliminary data.</text>
</comment>
<comment type="function">
    <text evidence="14">Involved in the targeting and/or fusion of transport vesicles to their target membrane.</text>
</comment>
<comment type="subunit">
    <text evidence="5">Homodimer and heterodimers.</text>
</comment>